<accession>A0ABD2CF39</accession>
<gene>
    <name evidence="1" type="ORF">V1477_008123</name>
</gene>
<name>A0ABD2CF39_VESMC</name>
<proteinExistence type="predicted"/>
<protein>
    <submittedName>
        <fullName evidence="1">Uncharacterized protein</fullName>
    </submittedName>
</protein>
<dbReference type="AlphaFoldDB" id="A0ABD2CF39"/>
<reference evidence="1 2" key="1">
    <citation type="journal article" date="2024" name="Ann. Entomol. Soc. Am.">
        <title>Genomic analyses of the southern and eastern yellowjacket wasps (Hymenoptera: Vespidae) reveal evolutionary signatures of social life.</title>
        <authorList>
            <person name="Catto M.A."/>
            <person name="Caine P.B."/>
            <person name="Orr S.E."/>
            <person name="Hunt B.G."/>
            <person name="Goodisman M.A.D."/>
        </authorList>
    </citation>
    <scope>NUCLEOTIDE SEQUENCE [LARGE SCALE GENOMIC DNA]</scope>
    <source>
        <strain evidence="1">232</strain>
        <tissue evidence="1">Head and thorax</tissue>
    </source>
</reference>
<evidence type="ECO:0000313" key="2">
    <source>
        <dbReference type="Proteomes" id="UP001607303"/>
    </source>
</evidence>
<dbReference type="EMBL" id="JAYRBN010000055">
    <property type="protein sequence ID" value="KAL2743683.1"/>
    <property type="molecule type" value="Genomic_DNA"/>
</dbReference>
<dbReference type="Proteomes" id="UP001607303">
    <property type="component" value="Unassembled WGS sequence"/>
</dbReference>
<organism evidence="1 2">
    <name type="scientific">Vespula maculifrons</name>
    <name type="common">Eastern yellow jacket</name>
    <name type="synonym">Wasp</name>
    <dbReference type="NCBI Taxonomy" id="7453"/>
    <lineage>
        <taxon>Eukaryota</taxon>
        <taxon>Metazoa</taxon>
        <taxon>Ecdysozoa</taxon>
        <taxon>Arthropoda</taxon>
        <taxon>Hexapoda</taxon>
        <taxon>Insecta</taxon>
        <taxon>Pterygota</taxon>
        <taxon>Neoptera</taxon>
        <taxon>Endopterygota</taxon>
        <taxon>Hymenoptera</taxon>
        <taxon>Apocrita</taxon>
        <taxon>Aculeata</taxon>
        <taxon>Vespoidea</taxon>
        <taxon>Vespidae</taxon>
        <taxon>Vespinae</taxon>
        <taxon>Vespula</taxon>
    </lineage>
</organism>
<sequence length="73" mass="8328">MELVSLDLRVVKEGSIEDGGESAFTVRWRPGMTESCLSKLCQPRDRRTIAPAQLFLINRAFESERYDCKTATF</sequence>
<keyword evidence="2" id="KW-1185">Reference proteome</keyword>
<evidence type="ECO:0000313" key="1">
    <source>
        <dbReference type="EMBL" id="KAL2743683.1"/>
    </source>
</evidence>
<comment type="caution">
    <text evidence="1">The sequence shown here is derived from an EMBL/GenBank/DDBJ whole genome shotgun (WGS) entry which is preliminary data.</text>
</comment>